<sequence length="93" mass="10689">MAHTFEELVEMQRAADAAHDKVEQLRAQYGSPTAHPWSEQQTTTYETAWRAWRDLARDVQAAVTEYAKDQRQQRNSVEADLKKAVRHSKGPHA</sequence>
<feature type="region of interest" description="Disordered" evidence="1">
    <location>
        <begin position="66"/>
        <end position="93"/>
    </location>
</feature>
<reference evidence="2 3" key="1">
    <citation type="submission" date="2024-01" db="EMBL/GenBank/DDBJ databases">
        <title>Genome mining of biosynthetic gene clusters to explore secondary metabolites of Streptomyces sp.</title>
        <authorList>
            <person name="Baig A."/>
            <person name="Ajitkumar Shintre N."/>
            <person name="Kumar H."/>
            <person name="Anbarasu A."/>
            <person name="Ramaiah S."/>
        </authorList>
    </citation>
    <scope>NUCLEOTIDE SEQUENCE [LARGE SCALE GENOMIC DNA]</scope>
    <source>
        <strain evidence="2 3">A57</strain>
    </source>
</reference>
<dbReference type="EMBL" id="JAYMRP010000010">
    <property type="protein sequence ID" value="MFB8773813.1"/>
    <property type="molecule type" value="Genomic_DNA"/>
</dbReference>
<proteinExistence type="predicted"/>
<dbReference type="Proteomes" id="UP001585080">
    <property type="component" value="Unassembled WGS sequence"/>
</dbReference>
<evidence type="ECO:0000313" key="3">
    <source>
        <dbReference type="Proteomes" id="UP001585080"/>
    </source>
</evidence>
<comment type="caution">
    <text evidence="2">The sequence shown here is derived from an EMBL/GenBank/DDBJ whole genome shotgun (WGS) entry which is preliminary data.</text>
</comment>
<evidence type="ECO:0000256" key="1">
    <source>
        <dbReference type="SAM" id="MobiDB-lite"/>
    </source>
</evidence>
<evidence type="ECO:0000313" key="2">
    <source>
        <dbReference type="EMBL" id="MFB8773813.1"/>
    </source>
</evidence>
<protein>
    <recommendedName>
        <fullName evidence="4">WXG100 family type VII secretion target</fullName>
    </recommendedName>
</protein>
<keyword evidence="3" id="KW-1185">Reference proteome</keyword>
<gene>
    <name evidence="2" type="ORF">VSS16_13900</name>
</gene>
<accession>A0ABV5EAC9</accession>
<dbReference type="RefSeq" id="WP_376732590.1">
    <property type="nucleotide sequence ID" value="NZ_JAYMRP010000010.1"/>
</dbReference>
<feature type="compositionally biased region" description="Basic residues" evidence="1">
    <location>
        <begin position="84"/>
        <end position="93"/>
    </location>
</feature>
<feature type="compositionally biased region" description="Basic and acidic residues" evidence="1">
    <location>
        <begin position="66"/>
        <end position="83"/>
    </location>
</feature>
<organism evidence="2 3">
    <name type="scientific">Streptomyces broussonetiae</name>
    <dbReference type="NCBI Taxonomy" id="2686304"/>
    <lineage>
        <taxon>Bacteria</taxon>
        <taxon>Bacillati</taxon>
        <taxon>Actinomycetota</taxon>
        <taxon>Actinomycetes</taxon>
        <taxon>Kitasatosporales</taxon>
        <taxon>Streptomycetaceae</taxon>
        <taxon>Streptomyces</taxon>
    </lineage>
</organism>
<evidence type="ECO:0008006" key="4">
    <source>
        <dbReference type="Google" id="ProtNLM"/>
    </source>
</evidence>
<name>A0ABV5EAC9_9ACTN</name>